<reference evidence="14" key="1">
    <citation type="submission" date="2012-12" db="EMBL/GenBank/DDBJ databases">
        <authorList>
            <person name="Hellsten U."/>
            <person name="Grimwood J."/>
            <person name="Chapman J.A."/>
            <person name="Shapiro H."/>
            <person name="Aerts A."/>
            <person name="Otillar R.P."/>
            <person name="Terry A.Y."/>
            <person name="Boore J.L."/>
            <person name="Simakov O."/>
            <person name="Marletaz F."/>
            <person name="Cho S.-J."/>
            <person name="Edsinger-Gonzales E."/>
            <person name="Havlak P."/>
            <person name="Kuo D.-H."/>
            <person name="Larsson T."/>
            <person name="Lv J."/>
            <person name="Arendt D."/>
            <person name="Savage R."/>
            <person name="Osoegawa K."/>
            <person name="de Jong P."/>
            <person name="Lindberg D.R."/>
            <person name="Seaver E.C."/>
            <person name="Weisblat D.A."/>
            <person name="Putnam N.H."/>
            <person name="Grigoriev I.V."/>
            <person name="Rokhsar D.S."/>
        </authorList>
    </citation>
    <scope>NUCLEOTIDE SEQUENCE</scope>
    <source>
        <strain evidence="14">I ESC-2004</strain>
    </source>
</reference>
<feature type="domain" description="Ig-like" evidence="11">
    <location>
        <begin position="22"/>
        <end position="136"/>
    </location>
</feature>
<evidence type="ECO:0000256" key="9">
    <source>
        <dbReference type="ARBA" id="ARBA00023319"/>
    </source>
</evidence>
<dbReference type="STRING" id="283909.R7V800"/>
<evidence type="ECO:0000313" key="13">
    <source>
        <dbReference type="EnsemblMetazoa" id="CapteP167009"/>
    </source>
</evidence>
<dbReference type="InterPro" id="IPR003599">
    <property type="entry name" value="Ig_sub"/>
</dbReference>
<gene>
    <name evidence="12" type="ORF">CAPTEDRAFT_167009</name>
</gene>
<dbReference type="EMBL" id="AMQN01004673">
    <property type="status" value="NOT_ANNOTATED_CDS"/>
    <property type="molecule type" value="Genomic_DNA"/>
</dbReference>
<dbReference type="FunFam" id="2.60.40.10:FF:000017">
    <property type="entry name" value="Down syndrome cell adhesion molecule b"/>
    <property type="match status" value="1"/>
</dbReference>
<dbReference type="GO" id="GO:0043005">
    <property type="term" value="C:neuron projection"/>
    <property type="evidence" value="ECO:0007669"/>
    <property type="project" value="TreeGrafter"/>
</dbReference>
<evidence type="ECO:0000256" key="5">
    <source>
        <dbReference type="ARBA" id="ARBA00022889"/>
    </source>
</evidence>
<dbReference type="EMBL" id="KB294122">
    <property type="protein sequence ID" value="ELU14988.1"/>
    <property type="molecule type" value="Genomic_DNA"/>
</dbReference>
<keyword evidence="14" id="KW-1185">Reference proteome</keyword>
<feature type="domain" description="Ig-like" evidence="11">
    <location>
        <begin position="232"/>
        <end position="329"/>
    </location>
</feature>
<feature type="signal peptide" evidence="10">
    <location>
        <begin position="1"/>
        <end position="19"/>
    </location>
</feature>
<dbReference type="Gene3D" id="2.60.40.10">
    <property type="entry name" value="Immunoglobulins"/>
    <property type="match status" value="3"/>
</dbReference>
<evidence type="ECO:0000256" key="3">
    <source>
        <dbReference type="ARBA" id="ARBA00022729"/>
    </source>
</evidence>
<evidence type="ECO:0000313" key="14">
    <source>
        <dbReference type="Proteomes" id="UP000014760"/>
    </source>
</evidence>
<keyword evidence="8" id="KW-1015">Disulfide bond</keyword>
<dbReference type="SMART" id="SM00409">
    <property type="entry name" value="IG"/>
    <property type="match status" value="3"/>
</dbReference>
<evidence type="ECO:0000256" key="7">
    <source>
        <dbReference type="ARBA" id="ARBA00023136"/>
    </source>
</evidence>
<dbReference type="InterPro" id="IPR007110">
    <property type="entry name" value="Ig-like_dom"/>
</dbReference>
<dbReference type="Pfam" id="PF07686">
    <property type="entry name" value="V-set"/>
    <property type="match status" value="1"/>
</dbReference>
<dbReference type="HOGENOM" id="CLU_027228_4_1_1"/>
<dbReference type="OrthoDB" id="10010359at2759"/>
<dbReference type="InterPro" id="IPR036179">
    <property type="entry name" value="Ig-like_dom_sf"/>
</dbReference>
<keyword evidence="5" id="KW-0130">Cell adhesion</keyword>
<protein>
    <recommendedName>
        <fullName evidence="11">Ig-like domain-containing protein</fullName>
    </recommendedName>
</protein>
<evidence type="ECO:0000256" key="2">
    <source>
        <dbReference type="ARBA" id="ARBA00022692"/>
    </source>
</evidence>
<keyword evidence="6" id="KW-1133">Transmembrane helix</keyword>
<accession>R7V800</accession>
<dbReference type="InterPro" id="IPR051170">
    <property type="entry name" value="Neural/epithelial_adhesion"/>
</dbReference>
<keyword evidence="9" id="KW-0393">Immunoglobulin domain</keyword>
<dbReference type="Pfam" id="PF13927">
    <property type="entry name" value="Ig_3"/>
    <property type="match status" value="2"/>
</dbReference>
<evidence type="ECO:0000256" key="1">
    <source>
        <dbReference type="ARBA" id="ARBA00004167"/>
    </source>
</evidence>
<evidence type="ECO:0000256" key="6">
    <source>
        <dbReference type="ARBA" id="ARBA00022989"/>
    </source>
</evidence>
<dbReference type="GO" id="GO:0007155">
    <property type="term" value="P:cell adhesion"/>
    <property type="evidence" value="ECO:0007669"/>
    <property type="project" value="UniProtKB-KW"/>
</dbReference>
<dbReference type="InterPro" id="IPR013106">
    <property type="entry name" value="Ig_V-set"/>
</dbReference>
<feature type="domain" description="Ig-like" evidence="11">
    <location>
        <begin position="141"/>
        <end position="227"/>
    </location>
</feature>
<evidence type="ECO:0000256" key="4">
    <source>
        <dbReference type="ARBA" id="ARBA00022737"/>
    </source>
</evidence>
<dbReference type="PROSITE" id="PS50835">
    <property type="entry name" value="IG_LIKE"/>
    <property type="match status" value="3"/>
</dbReference>
<dbReference type="SMART" id="SM00408">
    <property type="entry name" value="IGc2"/>
    <property type="match status" value="3"/>
</dbReference>
<evidence type="ECO:0000313" key="12">
    <source>
        <dbReference type="EMBL" id="ELU14988.1"/>
    </source>
</evidence>
<proteinExistence type="predicted"/>
<dbReference type="SUPFAM" id="SSF48726">
    <property type="entry name" value="Immunoglobulin"/>
    <property type="match status" value="3"/>
</dbReference>
<reference evidence="12 14" key="2">
    <citation type="journal article" date="2013" name="Nature">
        <title>Insights into bilaterian evolution from three spiralian genomes.</title>
        <authorList>
            <person name="Simakov O."/>
            <person name="Marletaz F."/>
            <person name="Cho S.J."/>
            <person name="Edsinger-Gonzales E."/>
            <person name="Havlak P."/>
            <person name="Hellsten U."/>
            <person name="Kuo D.H."/>
            <person name="Larsson T."/>
            <person name="Lv J."/>
            <person name="Arendt D."/>
            <person name="Savage R."/>
            <person name="Osoegawa K."/>
            <person name="de Jong P."/>
            <person name="Grimwood J."/>
            <person name="Chapman J.A."/>
            <person name="Shapiro H."/>
            <person name="Aerts A."/>
            <person name="Otillar R.P."/>
            <person name="Terry A.Y."/>
            <person name="Boore J.L."/>
            <person name="Grigoriev I.V."/>
            <person name="Lindberg D.R."/>
            <person name="Seaver E.C."/>
            <person name="Weisblat D.A."/>
            <person name="Putnam N.H."/>
            <person name="Rokhsar D.S."/>
        </authorList>
    </citation>
    <scope>NUCLEOTIDE SEQUENCE</scope>
    <source>
        <strain evidence="12 14">I ESC-2004</strain>
    </source>
</reference>
<sequence>MHAFFLVGILAALFCSARGQDPTVTIKLTEPASISNVLIEAERDQDVTLDCYVENLPATTTPRWQWVTYDSNGKAQTKKISQDTAIEDNTKHSIEKPTEFTWRLRVKAIQVSDEGNYTCYVQTTLQNRKFDNRTISVLVPPSLDPAKTSTDTTVDAGESVDLMCNASGRPTPTIEWTRLGGALLPGKGPRYSGSTLSISNIQPQDRGKYRCTVVNQIGSTRQEIELGVRFEPIVTAVNPVVYQKKGCLIELQCLAESNPFPREEGLSWIKDSTTYSVSTSRYEVRAMRGAFSRLSYDLIISEVRSEDFGTYQCRIRNSIGTTLRQVTLIESDEAQPSFKFGRTICGGENIYSGSGQIFISALILLSSLVLSLNLSS</sequence>
<keyword evidence="4" id="KW-0677">Repeat</keyword>
<evidence type="ECO:0000259" key="11">
    <source>
        <dbReference type="PROSITE" id="PS50835"/>
    </source>
</evidence>
<dbReference type="InterPro" id="IPR003598">
    <property type="entry name" value="Ig_sub2"/>
</dbReference>
<feature type="chain" id="PRO_5008788783" description="Ig-like domain-containing protein" evidence="10">
    <location>
        <begin position="20"/>
        <end position="376"/>
    </location>
</feature>
<evidence type="ECO:0000256" key="10">
    <source>
        <dbReference type="SAM" id="SignalP"/>
    </source>
</evidence>
<dbReference type="Proteomes" id="UP000014760">
    <property type="component" value="Unassembled WGS sequence"/>
</dbReference>
<keyword evidence="7" id="KW-0472">Membrane</keyword>
<keyword evidence="2" id="KW-0812">Transmembrane</keyword>
<dbReference type="PANTHER" id="PTHR12231:SF253">
    <property type="entry name" value="DPR-INTERACTING PROTEIN ETA, ISOFORM B-RELATED"/>
    <property type="match status" value="1"/>
</dbReference>
<dbReference type="EnsemblMetazoa" id="CapteT167009">
    <property type="protein sequence ID" value="CapteP167009"/>
    <property type="gene ID" value="CapteG167009"/>
</dbReference>
<dbReference type="OMA" id="CLAISME"/>
<comment type="subcellular location">
    <subcellularLocation>
        <location evidence="1">Membrane</location>
        <topology evidence="1">Single-pass membrane protein</topology>
    </subcellularLocation>
</comment>
<evidence type="ECO:0000256" key="8">
    <source>
        <dbReference type="ARBA" id="ARBA00023157"/>
    </source>
</evidence>
<organism evidence="12">
    <name type="scientific">Capitella teleta</name>
    <name type="common">Polychaete worm</name>
    <dbReference type="NCBI Taxonomy" id="283909"/>
    <lineage>
        <taxon>Eukaryota</taxon>
        <taxon>Metazoa</taxon>
        <taxon>Spiralia</taxon>
        <taxon>Lophotrochozoa</taxon>
        <taxon>Annelida</taxon>
        <taxon>Polychaeta</taxon>
        <taxon>Sedentaria</taxon>
        <taxon>Scolecida</taxon>
        <taxon>Capitellidae</taxon>
        <taxon>Capitella</taxon>
    </lineage>
</organism>
<reference evidence="13" key="3">
    <citation type="submission" date="2015-06" db="UniProtKB">
        <authorList>
            <consortium name="EnsemblMetazoa"/>
        </authorList>
    </citation>
    <scope>IDENTIFICATION</scope>
</reference>
<keyword evidence="3 10" id="KW-0732">Signal</keyword>
<name>R7V800_CAPTE</name>
<dbReference type="PANTHER" id="PTHR12231">
    <property type="entry name" value="CTX-RELATED TYPE I TRANSMEMBRANE PROTEIN"/>
    <property type="match status" value="1"/>
</dbReference>
<dbReference type="GO" id="GO:0016020">
    <property type="term" value="C:membrane"/>
    <property type="evidence" value="ECO:0007669"/>
    <property type="project" value="UniProtKB-SubCell"/>
</dbReference>
<dbReference type="AlphaFoldDB" id="R7V800"/>
<dbReference type="InterPro" id="IPR013783">
    <property type="entry name" value="Ig-like_fold"/>
</dbReference>